<evidence type="ECO:0000313" key="4">
    <source>
        <dbReference type="Proteomes" id="UP000266568"/>
    </source>
</evidence>
<proteinExistence type="predicted"/>
<dbReference type="Pfam" id="PF05838">
    <property type="entry name" value="Glyco_hydro_108"/>
    <property type="match status" value="1"/>
</dbReference>
<evidence type="ECO:0000313" key="3">
    <source>
        <dbReference type="EMBL" id="RIA44064.1"/>
    </source>
</evidence>
<evidence type="ECO:0000259" key="1">
    <source>
        <dbReference type="Pfam" id="PF05838"/>
    </source>
</evidence>
<keyword evidence="4" id="KW-1185">Reference proteome</keyword>
<gene>
    <name evidence="3" type="ORF">DFR49_2300</name>
</gene>
<dbReference type="Proteomes" id="UP000266568">
    <property type="component" value="Unassembled WGS sequence"/>
</dbReference>
<dbReference type="OrthoDB" id="9815229at2"/>
<dbReference type="CDD" id="cd13926">
    <property type="entry name" value="N-acetylmuramidase_GH108"/>
    <property type="match status" value="1"/>
</dbReference>
<dbReference type="AlphaFoldDB" id="A0A397PD24"/>
<dbReference type="InterPro" id="IPR018537">
    <property type="entry name" value="Peptidoglycan-bd_3"/>
</dbReference>
<sequence>MDIDRLINDLIKREGGYVDHPADKGGPTNWGVTEQVARAYGYAGSMKALPRGRAEDIYRKRYWSGPRFDQVGQRYPRLAEELFDTGVNMGPAVAATFLQRALNALNRGAVDYPDIAADGAIGAMTLAALDAYRKARGAAGETVLLRAVDALQGARYIEIAERRAANEAFVYGWLANRVGGA</sequence>
<dbReference type="InterPro" id="IPR008565">
    <property type="entry name" value="TtsA-like_GH18_dom"/>
</dbReference>
<reference evidence="3 4" key="1">
    <citation type="submission" date="2018-08" db="EMBL/GenBank/DDBJ databases">
        <title>Genomic Encyclopedia of Type Strains, Phase IV (KMG-IV): sequencing the most valuable type-strain genomes for metagenomic binning, comparative biology and taxonomic classification.</title>
        <authorList>
            <person name="Goeker M."/>
        </authorList>
    </citation>
    <scope>NUCLEOTIDE SEQUENCE [LARGE SCALE GENOMIC DNA]</scope>
    <source>
        <strain evidence="3 4">DSM 25527</strain>
    </source>
</reference>
<dbReference type="InterPro" id="IPR023346">
    <property type="entry name" value="Lysozyme-like_dom_sf"/>
</dbReference>
<protein>
    <submittedName>
        <fullName evidence="3">Putative peptidoglycan binding protein</fullName>
    </submittedName>
</protein>
<feature type="domain" description="TtsA-like Glycoside hydrolase family 108" evidence="1">
    <location>
        <begin position="8"/>
        <end position="90"/>
    </location>
</feature>
<organism evidence="3 4">
    <name type="scientific">Hephaestia caeni</name>
    <dbReference type="NCBI Taxonomy" id="645617"/>
    <lineage>
        <taxon>Bacteria</taxon>
        <taxon>Pseudomonadati</taxon>
        <taxon>Pseudomonadota</taxon>
        <taxon>Alphaproteobacteria</taxon>
        <taxon>Sphingomonadales</taxon>
        <taxon>Sphingomonadaceae</taxon>
        <taxon>Hephaestia</taxon>
    </lineage>
</organism>
<dbReference type="RefSeq" id="WP_119035829.1">
    <property type="nucleotide sequence ID" value="NZ_QXDC01000003.1"/>
</dbReference>
<dbReference type="SUPFAM" id="SSF53955">
    <property type="entry name" value="Lysozyme-like"/>
    <property type="match status" value="1"/>
</dbReference>
<dbReference type="Pfam" id="PF09374">
    <property type="entry name" value="PG_binding_3"/>
    <property type="match status" value="1"/>
</dbReference>
<feature type="domain" description="Peptidoglycan binding" evidence="2">
    <location>
        <begin position="94"/>
        <end position="178"/>
    </location>
</feature>
<evidence type="ECO:0000259" key="2">
    <source>
        <dbReference type="Pfam" id="PF09374"/>
    </source>
</evidence>
<dbReference type="Gene3D" id="1.20.141.10">
    <property type="entry name" value="Chitosanase, subunit A, domain 1"/>
    <property type="match status" value="1"/>
</dbReference>
<comment type="caution">
    <text evidence="3">The sequence shown here is derived from an EMBL/GenBank/DDBJ whole genome shotgun (WGS) entry which is preliminary data.</text>
</comment>
<dbReference type="EMBL" id="QXDC01000003">
    <property type="protein sequence ID" value="RIA44064.1"/>
    <property type="molecule type" value="Genomic_DNA"/>
</dbReference>
<accession>A0A397PD24</accession>
<name>A0A397PD24_9SPHN</name>